<dbReference type="EMBL" id="KV017185">
    <property type="protein sequence ID" value="KZV18851.1"/>
    <property type="molecule type" value="Genomic_DNA"/>
</dbReference>
<protein>
    <submittedName>
        <fullName evidence="2">Chromosome transmission fidelity factor</fullName>
    </submittedName>
</protein>
<dbReference type="Proteomes" id="UP000250235">
    <property type="component" value="Unassembled WGS sequence"/>
</dbReference>
<sequence length="139" mass="15887">MKIFYYIKRKWTDAPYYHLGTRGPSTAPQARPTVSRSVNRPKTCSKTGLRPRPLYLFESSSRGQCPDVRKSLLRIRLSLHIKKKHSLSTSARRSRASRRGGVGSSAEIIWLHQLVSSVGNVEERQDANKEDQSSGYWRN</sequence>
<evidence type="ECO:0000313" key="3">
    <source>
        <dbReference type="Proteomes" id="UP000250235"/>
    </source>
</evidence>
<accession>A0A2Z7AB56</accession>
<keyword evidence="3" id="KW-1185">Reference proteome</keyword>
<feature type="compositionally biased region" description="Polar residues" evidence="1">
    <location>
        <begin position="23"/>
        <end position="46"/>
    </location>
</feature>
<proteinExistence type="predicted"/>
<reference evidence="2 3" key="1">
    <citation type="journal article" date="2015" name="Proc. Natl. Acad. Sci. U.S.A.">
        <title>The resurrection genome of Boea hygrometrica: A blueprint for survival of dehydration.</title>
        <authorList>
            <person name="Xiao L."/>
            <person name="Yang G."/>
            <person name="Zhang L."/>
            <person name="Yang X."/>
            <person name="Zhao S."/>
            <person name="Ji Z."/>
            <person name="Zhou Q."/>
            <person name="Hu M."/>
            <person name="Wang Y."/>
            <person name="Chen M."/>
            <person name="Xu Y."/>
            <person name="Jin H."/>
            <person name="Xiao X."/>
            <person name="Hu G."/>
            <person name="Bao F."/>
            <person name="Hu Y."/>
            <person name="Wan P."/>
            <person name="Li L."/>
            <person name="Deng X."/>
            <person name="Kuang T."/>
            <person name="Xiang C."/>
            <person name="Zhu J.K."/>
            <person name="Oliver M.J."/>
            <person name="He Y."/>
        </authorList>
    </citation>
    <scope>NUCLEOTIDE SEQUENCE [LARGE SCALE GENOMIC DNA]</scope>
    <source>
        <strain evidence="3">cv. XS01</strain>
    </source>
</reference>
<name>A0A2Z7AB56_9LAMI</name>
<gene>
    <name evidence="2" type="ORF">F511_08657</name>
</gene>
<organism evidence="2 3">
    <name type="scientific">Dorcoceras hygrometricum</name>
    <dbReference type="NCBI Taxonomy" id="472368"/>
    <lineage>
        <taxon>Eukaryota</taxon>
        <taxon>Viridiplantae</taxon>
        <taxon>Streptophyta</taxon>
        <taxon>Embryophyta</taxon>
        <taxon>Tracheophyta</taxon>
        <taxon>Spermatophyta</taxon>
        <taxon>Magnoliopsida</taxon>
        <taxon>eudicotyledons</taxon>
        <taxon>Gunneridae</taxon>
        <taxon>Pentapetalae</taxon>
        <taxon>asterids</taxon>
        <taxon>lamiids</taxon>
        <taxon>Lamiales</taxon>
        <taxon>Gesneriaceae</taxon>
        <taxon>Didymocarpoideae</taxon>
        <taxon>Trichosporeae</taxon>
        <taxon>Loxocarpinae</taxon>
        <taxon>Dorcoceras</taxon>
    </lineage>
</organism>
<dbReference type="AlphaFoldDB" id="A0A2Z7AB56"/>
<feature type="region of interest" description="Disordered" evidence="1">
    <location>
        <begin position="22"/>
        <end position="47"/>
    </location>
</feature>
<evidence type="ECO:0000256" key="1">
    <source>
        <dbReference type="SAM" id="MobiDB-lite"/>
    </source>
</evidence>
<evidence type="ECO:0000313" key="2">
    <source>
        <dbReference type="EMBL" id="KZV18851.1"/>
    </source>
</evidence>